<sequence length="424" mass="46240">MRTKTILVLLLLLTACTGGGGTSDDGTVTLRFQSLAWQEESVAANKQLVKEWNATHPDVKVEYVQGSWDSVHDQLLTSFEGGEAPDIIHDASDDLADFAYGGYLADLTDLLPARLKSDIPQRSWETTTFGDGIYGVPFLQEPRVLIANAKWLKESGVRVPTPDRPWSWPEFRRITEELSGDGKYGVAWPLKEPVSATLNLSLSTGGQLFHRGADDKVTIRFGEGDEVVPRTIHDQANTDHSASPTTLGSGGSDTLPGFFGGKYAMVPLGFSYRQQIAQQAPKGFEWQVLPAPAGADGLSQGVSPQTLSVAEDSPHQKEAVEFVDFLLQAKNMVRLALGDWMLPTGTQALKDPALHTAENGWATGTALAAHLRSAPAQSVRGYSEWKDKVATPAFQEYYSGAIGLDELRERLEKDGNLVLARYQR</sequence>
<gene>
    <name evidence="2" type="ORF">RQC66_32040</name>
</gene>
<evidence type="ECO:0000256" key="1">
    <source>
        <dbReference type="SAM" id="SignalP"/>
    </source>
</evidence>
<dbReference type="Pfam" id="PF01547">
    <property type="entry name" value="SBP_bac_1"/>
    <property type="match status" value="1"/>
</dbReference>
<dbReference type="RefSeq" id="WP_314205424.1">
    <property type="nucleotide sequence ID" value="NZ_JAVTLL010000025.1"/>
</dbReference>
<evidence type="ECO:0000313" key="3">
    <source>
        <dbReference type="Proteomes" id="UP001257948"/>
    </source>
</evidence>
<dbReference type="Gene3D" id="3.40.190.10">
    <property type="entry name" value="Periplasmic binding protein-like II"/>
    <property type="match status" value="1"/>
</dbReference>
<comment type="caution">
    <text evidence="2">The sequence shown here is derived from an EMBL/GenBank/DDBJ whole genome shotgun (WGS) entry which is preliminary data.</text>
</comment>
<dbReference type="SUPFAM" id="SSF53850">
    <property type="entry name" value="Periplasmic binding protein-like II"/>
    <property type="match status" value="1"/>
</dbReference>
<feature type="signal peptide" evidence="1">
    <location>
        <begin position="1"/>
        <end position="20"/>
    </location>
</feature>
<accession>A0ABU3M3P5</accession>
<reference evidence="3" key="1">
    <citation type="submission" date="2023-07" db="EMBL/GenBank/DDBJ databases">
        <title>Draft genome sequence of the endophytic actinobacterium Streptomyces justiciae WPN32, a potential antibiotic producer.</title>
        <authorList>
            <person name="Yasawong M."/>
            <person name="Pana W."/>
            <person name="Ganta P."/>
            <person name="Santapan N."/>
            <person name="Songngamsuk T."/>
            <person name="Phatcharaharikarn M."/>
            <person name="Kerdtoob S."/>
            <person name="Nantapong N."/>
        </authorList>
    </citation>
    <scope>NUCLEOTIDE SEQUENCE [LARGE SCALE GENOMIC DNA]</scope>
    <source>
        <strain evidence="3">WPN32</strain>
    </source>
</reference>
<dbReference type="InterPro" id="IPR006059">
    <property type="entry name" value="SBP"/>
</dbReference>
<name>A0ABU3M3P5_9ACTN</name>
<dbReference type="InterPro" id="IPR050490">
    <property type="entry name" value="Bact_solute-bd_prot1"/>
</dbReference>
<feature type="chain" id="PRO_5045961156" evidence="1">
    <location>
        <begin position="21"/>
        <end position="424"/>
    </location>
</feature>
<dbReference type="PROSITE" id="PS51257">
    <property type="entry name" value="PROKAR_LIPOPROTEIN"/>
    <property type="match status" value="1"/>
</dbReference>
<protein>
    <submittedName>
        <fullName evidence="2">Sugar ABC transporter substrate-binding protein</fullName>
    </submittedName>
</protein>
<proteinExistence type="predicted"/>
<keyword evidence="1" id="KW-0732">Signal</keyword>
<dbReference type="CDD" id="cd13585">
    <property type="entry name" value="PBP2_TMBP_like"/>
    <property type="match status" value="1"/>
</dbReference>
<organism evidence="2 3">
    <name type="scientific">Streptomyces justiciae</name>
    <dbReference type="NCBI Taxonomy" id="2780140"/>
    <lineage>
        <taxon>Bacteria</taxon>
        <taxon>Bacillati</taxon>
        <taxon>Actinomycetota</taxon>
        <taxon>Actinomycetes</taxon>
        <taxon>Kitasatosporales</taxon>
        <taxon>Streptomycetaceae</taxon>
        <taxon>Streptomyces</taxon>
    </lineage>
</organism>
<dbReference type="PANTHER" id="PTHR43649">
    <property type="entry name" value="ARABINOSE-BINDING PROTEIN-RELATED"/>
    <property type="match status" value="1"/>
</dbReference>
<evidence type="ECO:0000313" key="2">
    <source>
        <dbReference type="EMBL" id="MDT7845358.1"/>
    </source>
</evidence>
<dbReference type="Proteomes" id="UP001257948">
    <property type="component" value="Unassembled WGS sequence"/>
</dbReference>
<dbReference type="PANTHER" id="PTHR43649:SF30">
    <property type="entry name" value="ABC TRANSPORTER SUBSTRATE-BINDING PROTEIN"/>
    <property type="match status" value="1"/>
</dbReference>
<keyword evidence="3" id="KW-1185">Reference proteome</keyword>
<dbReference type="EMBL" id="JAVTLL010000025">
    <property type="protein sequence ID" value="MDT7845358.1"/>
    <property type="molecule type" value="Genomic_DNA"/>
</dbReference>